<name>A0A1C6RLQ1_9ACTN</name>
<feature type="region of interest" description="Disordered" evidence="1">
    <location>
        <begin position="1"/>
        <end position="54"/>
    </location>
</feature>
<dbReference type="STRING" id="568872.GA0070624_1449"/>
<evidence type="ECO:0000313" key="3">
    <source>
        <dbReference type="Proteomes" id="UP000199413"/>
    </source>
</evidence>
<feature type="compositionally biased region" description="Basic and acidic residues" evidence="1">
    <location>
        <begin position="1"/>
        <end position="12"/>
    </location>
</feature>
<sequence>MAERKELHDLRQQGHQAGIGGSSKMTEPQLREALKQVGKGADPQRAKQEAKARR</sequence>
<reference evidence="3" key="1">
    <citation type="submission" date="2016-06" db="EMBL/GenBank/DDBJ databases">
        <authorList>
            <person name="Varghese N."/>
            <person name="Submissions Spin"/>
        </authorList>
    </citation>
    <scope>NUCLEOTIDE SEQUENCE [LARGE SCALE GENOMIC DNA]</scope>
    <source>
        <strain evidence="3">DSM 45431</strain>
    </source>
</reference>
<feature type="compositionally biased region" description="Basic and acidic residues" evidence="1">
    <location>
        <begin position="42"/>
        <end position="54"/>
    </location>
</feature>
<keyword evidence="3" id="KW-1185">Reference proteome</keyword>
<accession>A0A1C6RLQ1</accession>
<dbReference type="AlphaFoldDB" id="A0A1C6RLQ1"/>
<evidence type="ECO:0000256" key="1">
    <source>
        <dbReference type="SAM" id="MobiDB-lite"/>
    </source>
</evidence>
<dbReference type="Proteomes" id="UP000199413">
    <property type="component" value="Unassembled WGS sequence"/>
</dbReference>
<protein>
    <submittedName>
        <fullName evidence="2">Uncharacterized protein</fullName>
    </submittedName>
</protein>
<gene>
    <name evidence="2" type="ORF">GA0070624_1449</name>
</gene>
<organism evidence="2 3">
    <name type="scientific">Micromonospora rhizosphaerae</name>
    <dbReference type="NCBI Taxonomy" id="568872"/>
    <lineage>
        <taxon>Bacteria</taxon>
        <taxon>Bacillati</taxon>
        <taxon>Actinomycetota</taxon>
        <taxon>Actinomycetes</taxon>
        <taxon>Micromonosporales</taxon>
        <taxon>Micromonosporaceae</taxon>
        <taxon>Micromonospora</taxon>
    </lineage>
</organism>
<dbReference type="EMBL" id="FMHV01000002">
    <property type="protein sequence ID" value="SCL18096.1"/>
    <property type="molecule type" value="Genomic_DNA"/>
</dbReference>
<evidence type="ECO:0000313" key="2">
    <source>
        <dbReference type="EMBL" id="SCL18096.1"/>
    </source>
</evidence>
<dbReference type="RefSeq" id="WP_176731615.1">
    <property type="nucleotide sequence ID" value="NZ_FMHV01000002.1"/>
</dbReference>
<proteinExistence type="predicted"/>